<protein>
    <submittedName>
        <fullName evidence="1">Uncharacterized protein</fullName>
    </submittedName>
</protein>
<reference evidence="1 2" key="1">
    <citation type="submission" date="2012-08" db="EMBL/GenBank/DDBJ databases">
        <title>Oryza genome evolution.</title>
        <authorList>
            <person name="Wing R.A."/>
        </authorList>
    </citation>
    <scope>NUCLEOTIDE SEQUENCE</scope>
</reference>
<evidence type="ECO:0000313" key="2">
    <source>
        <dbReference type="Proteomes" id="UP000032180"/>
    </source>
</evidence>
<sequence>MSELVSIDGCVSCRRAYKAIEERRDQSM</sequence>
<dbReference type="EnsemblPlants" id="LPERR02G03160.1">
    <property type="protein sequence ID" value="LPERR02G03160.1"/>
    <property type="gene ID" value="LPERR02G03160"/>
</dbReference>
<proteinExistence type="predicted"/>
<reference evidence="2" key="2">
    <citation type="submission" date="2013-12" db="EMBL/GenBank/DDBJ databases">
        <authorList>
            <person name="Yu Y."/>
            <person name="Lee S."/>
            <person name="de Baynast K."/>
            <person name="Wissotski M."/>
            <person name="Liu L."/>
            <person name="Talag J."/>
            <person name="Goicoechea J."/>
            <person name="Angelova A."/>
            <person name="Jetty R."/>
            <person name="Kudrna D."/>
            <person name="Golser W."/>
            <person name="Rivera L."/>
            <person name="Zhang J."/>
            <person name="Wing R."/>
        </authorList>
    </citation>
    <scope>NUCLEOTIDE SEQUENCE</scope>
</reference>
<dbReference type="Gramene" id="LPERR02G03160.1">
    <property type="protein sequence ID" value="LPERR02G03160.1"/>
    <property type="gene ID" value="LPERR02G03160"/>
</dbReference>
<keyword evidence="2" id="KW-1185">Reference proteome</keyword>
<evidence type="ECO:0000313" key="1">
    <source>
        <dbReference type="EnsemblPlants" id="LPERR02G03160.1"/>
    </source>
</evidence>
<name>A0A0D9VC55_9ORYZ</name>
<dbReference type="HOGENOM" id="CLU_3413401_0_0_1"/>
<accession>A0A0D9VC55</accession>
<reference evidence="1" key="3">
    <citation type="submission" date="2015-04" db="UniProtKB">
        <authorList>
            <consortium name="EnsemblPlants"/>
        </authorList>
    </citation>
    <scope>IDENTIFICATION</scope>
</reference>
<dbReference type="AlphaFoldDB" id="A0A0D9VC55"/>
<dbReference type="Proteomes" id="UP000032180">
    <property type="component" value="Chromosome 2"/>
</dbReference>
<organism evidence="1 2">
    <name type="scientific">Leersia perrieri</name>
    <dbReference type="NCBI Taxonomy" id="77586"/>
    <lineage>
        <taxon>Eukaryota</taxon>
        <taxon>Viridiplantae</taxon>
        <taxon>Streptophyta</taxon>
        <taxon>Embryophyta</taxon>
        <taxon>Tracheophyta</taxon>
        <taxon>Spermatophyta</taxon>
        <taxon>Magnoliopsida</taxon>
        <taxon>Liliopsida</taxon>
        <taxon>Poales</taxon>
        <taxon>Poaceae</taxon>
        <taxon>BOP clade</taxon>
        <taxon>Oryzoideae</taxon>
        <taxon>Oryzeae</taxon>
        <taxon>Oryzinae</taxon>
        <taxon>Leersia</taxon>
    </lineage>
</organism>